<evidence type="ECO:0000259" key="1">
    <source>
        <dbReference type="PROSITE" id="PS50181"/>
    </source>
</evidence>
<sequence>MNGLREDVEIRYEGRGRLKRRTCDGPPPLPRNDLLHLPQEIMLNILSRLPVESVLKCRLVCKTWSSLPLLYYNTYFADMHLRRQQQQLQLRRPFQHDYVFHHQHNNSNADTNKLSFVFEGCNKSLYYVEYDENDEQSYRTHRKINLPLPNDELSLVGSCNGLICLSVELERFYDPVYICNPITREFLHLPRVIMNNKHEIVKIAHGFGYHPSTNEYKVVRVYYCRDQLPYIGQVQVYTLGSGIGWRNKGQITHILRPTVGSHAILVNGALHWVSLEGYIVAFDLADEEFRCPPMPPCSSPVSYENSNLWVLDGWLCFVHQREYSSADIWLLKKKKSASSSNMKEPVHQSWSWSREFTIAITEIHFMHQPFAVTKSGEILLWYDWKSIVCCDPKTTSKPKKLGDLYEDIIGIQAISYLSSFVSLKALRENAEII</sequence>
<dbReference type="OMA" id="RECWELK"/>
<dbReference type="InterPro" id="IPR050796">
    <property type="entry name" value="SCF_F-box_component"/>
</dbReference>
<dbReference type="PANTHER" id="PTHR31672:SF13">
    <property type="entry name" value="F-BOX PROTEIN CPR30-LIKE"/>
    <property type="match status" value="1"/>
</dbReference>
<dbReference type="InterPro" id="IPR036047">
    <property type="entry name" value="F-box-like_dom_sf"/>
</dbReference>
<dbReference type="InterPro" id="IPR017451">
    <property type="entry name" value="F-box-assoc_interact_dom"/>
</dbReference>
<dbReference type="SMART" id="SM00256">
    <property type="entry name" value="FBOX"/>
    <property type="match status" value="1"/>
</dbReference>
<dbReference type="InParanoid" id="A0A200Q763"/>
<reference evidence="2 3" key="1">
    <citation type="journal article" date="2017" name="Mol. Plant">
        <title>The Genome of Medicinal Plant Macleaya cordata Provides New Insights into Benzylisoquinoline Alkaloids Metabolism.</title>
        <authorList>
            <person name="Liu X."/>
            <person name="Liu Y."/>
            <person name="Huang P."/>
            <person name="Ma Y."/>
            <person name="Qing Z."/>
            <person name="Tang Q."/>
            <person name="Cao H."/>
            <person name="Cheng P."/>
            <person name="Zheng Y."/>
            <person name="Yuan Z."/>
            <person name="Zhou Y."/>
            <person name="Liu J."/>
            <person name="Tang Z."/>
            <person name="Zhuo Y."/>
            <person name="Zhang Y."/>
            <person name="Yu L."/>
            <person name="Huang J."/>
            <person name="Yang P."/>
            <person name="Peng Q."/>
            <person name="Zhang J."/>
            <person name="Jiang W."/>
            <person name="Zhang Z."/>
            <person name="Lin K."/>
            <person name="Ro D.K."/>
            <person name="Chen X."/>
            <person name="Xiong X."/>
            <person name="Shang Y."/>
            <person name="Huang S."/>
            <person name="Zeng J."/>
        </authorList>
    </citation>
    <scope>NUCLEOTIDE SEQUENCE [LARGE SCALE GENOMIC DNA]</scope>
    <source>
        <strain evidence="3">cv. BLH2017</strain>
        <tissue evidence="2">Root</tissue>
    </source>
</reference>
<dbReference type="AlphaFoldDB" id="A0A200Q763"/>
<organism evidence="2 3">
    <name type="scientific">Macleaya cordata</name>
    <name type="common">Five-seeded plume-poppy</name>
    <name type="synonym">Bocconia cordata</name>
    <dbReference type="NCBI Taxonomy" id="56857"/>
    <lineage>
        <taxon>Eukaryota</taxon>
        <taxon>Viridiplantae</taxon>
        <taxon>Streptophyta</taxon>
        <taxon>Embryophyta</taxon>
        <taxon>Tracheophyta</taxon>
        <taxon>Spermatophyta</taxon>
        <taxon>Magnoliopsida</taxon>
        <taxon>Ranunculales</taxon>
        <taxon>Papaveraceae</taxon>
        <taxon>Papaveroideae</taxon>
        <taxon>Macleaya</taxon>
    </lineage>
</organism>
<proteinExistence type="predicted"/>
<feature type="domain" description="F-box" evidence="1">
    <location>
        <begin position="31"/>
        <end position="79"/>
    </location>
</feature>
<name>A0A200Q763_MACCD</name>
<dbReference type="Proteomes" id="UP000195402">
    <property type="component" value="Unassembled WGS sequence"/>
</dbReference>
<dbReference type="CDD" id="cd22157">
    <property type="entry name" value="F-box_AtFBW1-like"/>
    <property type="match status" value="1"/>
</dbReference>
<dbReference type="Pfam" id="PF08268">
    <property type="entry name" value="FBA_3"/>
    <property type="match status" value="1"/>
</dbReference>
<dbReference type="STRING" id="56857.A0A200Q763"/>
<dbReference type="PROSITE" id="PS50181">
    <property type="entry name" value="FBOX"/>
    <property type="match status" value="1"/>
</dbReference>
<gene>
    <name evidence="2" type="ORF">BVC80_8869g33</name>
</gene>
<dbReference type="PANTHER" id="PTHR31672">
    <property type="entry name" value="BNACNNG10540D PROTEIN"/>
    <property type="match status" value="1"/>
</dbReference>
<dbReference type="Gene3D" id="1.20.1280.50">
    <property type="match status" value="1"/>
</dbReference>
<evidence type="ECO:0000313" key="3">
    <source>
        <dbReference type="Proteomes" id="UP000195402"/>
    </source>
</evidence>
<evidence type="ECO:0000313" key="2">
    <source>
        <dbReference type="EMBL" id="OVA06264.1"/>
    </source>
</evidence>
<dbReference type="InterPro" id="IPR001810">
    <property type="entry name" value="F-box_dom"/>
</dbReference>
<keyword evidence="3" id="KW-1185">Reference proteome</keyword>
<dbReference type="SUPFAM" id="SSF81383">
    <property type="entry name" value="F-box domain"/>
    <property type="match status" value="1"/>
</dbReference>
<comment type="caution">
    <text evidence="2">The sequence shown here is derived from an EMBL/GenBank/DDBJ whole genome shotgun (WGS) entry which is preliminary data.</text>
</comment>
<dbReference type="Pfam" id="PF12937">
    <property type="entry name" value="F-box-like"/>
    <property type="match status" value="1"/>
</dbReference>
<dbReference type="InterPro" id="IPR013187">
    <property type="entry name" value="F-box-assoc_dom_typ3"/>
</dbReference>
<accession>A0A200Q763</accession>
<protein>
    <submittedName>
        <fullName evidence="2">F-box domain</fullName>
    </submittedName>
</protein>
<dbReference type="FunCoup" id="A0A200Q763">
    <property type="interactions" value="420"/>
</dbReference>
<dbReference type="NCBIfam" id="TIGR01640">
    <property type="entry name" value="F_box_assoc_1"/>
    <property type="match status" value="1"/>
</dbReference>
<dbReference type="OrthoDB" id="5319261at2759"/>
<dbReference type="EMBL" id="MVGT01002876">
    <property type="protein sequence ID" value="OVA06264.1"/>
    <property type="molecule type" value="Genomic_DNA"/>
</dbReference>